<dbReference type="KEGG" id="gry:D7I44_15235"/>
<dbReference type="InterPro" id="IPR048576">
    <property type="entry name" value="Rv2175c_wHTH"/>
</dbReference>
<organism evidence="3 4">
    <name type="scientific">Gryllotalpicola protaetiae</name>
    <dbReference type="NCBI Taxonomy" id="2419771"/>
    <lineage>
        <taxon>Bacteria</taxon>
        <taxon>Bacillati</taxon>
        <taxon>Actinomycetota</taxon>
        <taxon>Actinomycetes</taxon>
        <taxon>Micrococcales</taxon>
        <taxon>Microbacteriaceae</taxon>
        <taxon>Gryllotalpicola</taxon>
    </lineage>
</organism>
<proteinExistence type="predicted"/>
<sequence length="113" mass="12296">MASPSPERTWLTMPELVEILGVSPSRVRRLIEDRQLLGRRRDGVLSVPADFISGGQPLSELRGTLMVLGDAGFTDDEAIDWLLSEDEALGAAPIDALRSGRKTEVRRVAQALG</sequence>
<dbReference type="Proteomes" id="UP000275069">
    <property type="component" value="Chromosome"/>
</dbReference>
<evidence type="ECO:0000259" key="1">
    <source>
        <dbReference type="Pfam" id="PF18367"/>
    </source>
</evidence>
<feature type="domain" description="DNA-binding protein Rv2175c wHTH" evidence="2">
    <location>
        <begin position="6"/>
        <end position="52"/>
    </location>
</feature>
<dbReference type="OrthoDB" id="3784042at2"/>
<keyword evidence="3" id="KW-0238">DNA-binding</keyword>
<dbReference type="InterPro" id="IPR041098">
    <property type="entry name" value="Rv2175c_C"/>
</dbReference>
<dbReference type="EMBL" id="CP032624">
    <property type="protein sequence ID" value="AYG04746.1"/>
    <property type="molecule type" value="Genomic_DNA"/>
</dbReference>
<keyword evidence="4" id="KW-1185">Reference proteome</keyword>
<dbReference type="Pfam" id="PF18367">
    <property type="entry name" value="Rv2175c_C"/>
    <property type="match status" value="1"/>
</dbReference>
<protein>
    <submittedName>
        <fullName evidence="3">DNA-binding protein</fullName>
    </submittedName>
</protein>
<dbReference type="AlphaFoldDB" id="A0A387BUK9"/>
<dbReference type="RefSeq" id="WP_120790274.1">
    <property type="nucleotide sequence ID" value="NZ_CP032624.1"/>
</dbReference>
<gene>
    <name evidence="3" type="ORF">D7I44_15235</name>
</gene>
<dbReference type="Pfam" id="PF21531">
    <property type="entry name" value="Rv2175c_wHTH"/>
    <property type="match status" value="1"/>
</dbReference>
<evidence type="ECO:0000313" key="3">
    <source>
        <dbReference type="EMBL" id="AYG04746.1"/>
    </source>
</evidence>
<accession>A0A387BUK9</accession>
<dbReference type="GO" id="GO:0003677">
    <property type="term" value="F:DNA binding"/>
    <property type="evidence" value="ECO:0007669"/>
    <property type="project" value="UniProtKB-KW"/>
</dbReference>
<evidence type="ECO:0000259" key="2">
    <source>
        <dbReference type="Pfam" id="PF21531"/>
    </source>
</evidence>
<evidence type="ECO:0000313" key="4">
    <source>
        <dbReference type="Proteomes" id="UP000275069"/>
    </source>
</evidence>
<feature type="domain" description="Rv2175c C-terminal" evidence="1">
    <location>
        <begin position="60"/>
        <end position="113"/>
    </location>
</feature>
<name>A0A387BUK9_9MICO</name>
<reference evidence="3 4" key="1">
    <citation type="submission" date="2018-09" db="EMBL/GenBank/DDBJ databases">
        <title>Genome sequencing of strain 2DFW10M-5.</title>
        <authorList>
            <person name="Heo J."/>
            <person name="Kim S.-J."/>
            <person name="Kwon S.-W."/>
        </authorList>
    </citation>
    <scope>NUCLEOTIDE SEQUENCE [LARGE SCALE GENOMIC DNA]</scope>
    <source>
        <strain evidence="3 4">2DFW10M-5</strain>
    </source>
</reference>